<organism evidence="2 3">
    <name type="scientific">Marasmius crinis-equi</name>
    <dbReference type="NCBI Taxonomy" id="585013"/>
    <lineage>
        <taxon>Eukaryota</taxon>
        <taxon>Fungi</taxon>
        <taxon>Dikarya</taxon>
        <taxon>Basidiomycota</taxon>
        <taxon>Agaricomycotina</taxon>
        <taxon>Agaricomycetes</taxon>
        <taxon>Agaricomycetidae</taxon>
        <taxon>Agaricales</taxon>
        <taxon>Marasmiineae</taxon>
        <taxon>Marasmiaceae</taxon>
        <taxon>Marasmius</taxon>
    </lineage>
</organism>
<gene>
    <name evidence="2" type="ORF">V5O48_019082</name>
</gene>
<evidence type="ECO:0000313" key="3">
    <source>
        <dbReference type="Proteomes" id="UP001465976"/>
    </source>
</evidence>
<proteinExistence type="predicted"/>
<evidence type="ECO:0000256" key="1">
    <source>
        <dbReference type="SAM" id="MobiDB-lite"/>
    </source>
</evidence>
<dbReference type="EMBL" id="JBAHYK010004093">
    <property type="protein sequence ID" value="KAL0562997.1"/>
    <property type="molecule type" value="Genomic_DNA"/>
</dbReference>
<feature type="region of interest" description="Disordered" evidence="1">
    <location>
        <begin position="1"/>
        <end position="30"/>
    </location>
</feature>
<keyword evidence="3" id="KW-1185">Reference proteome</keyword>
<feature type="compositionally biased region" description="Basic residues" evidence="1">
    <location>
        <begin position="1"/>
        <end position="10"/>
    </location>
</feature>
<comment type="caution">
    <text evidence="2">The sequence shown here is derived from an EMBL/GenBank/DDBJ whole genome shotgun (WGS) entry which is preliminary data.</text>
</comment>
<dbReference type="Proteomes" id="UP001465976">
    <property type="component" value="Unassembled WGS sequence"/>
</dbReference>
<sequence length="237" mass="26342">MPTTTTKRKVTVSNKGGSPNRPKRRKVGATAQVGVSIGEDSKDEVAEVAEEEEIAVEDSQDNTISVPEEAPVYIWKVAEMFERLKLGKDMKSLIEAWVGLEARTGFETTGMLTTSSRPPQVGEWIQHGRRPGFKAKIADVEVYGDKFAMWFKLCSPSWRKQTEGSIIMSRESGMDWSDMKITGQNGLASVVAALMFWKSALDGVPHSTARQKQARERLEGQFAEAFEEVSYSISQMT</sequence>
<protein>
    <submittedName>
        <fullName evidence="2">Uncharacterized protein</fullName>
    </submittedName>
</protein>
<name>A0ABR3EJD8_9AGAR</name>
<accession>A0ABR3EJD8</accession>
<evidence type="ECO:0000313" key="2">
    <source>
        <dbReference type="EMBL" id="KAL0562997.1"/>
    </source>
</evidence>
<reference evidence="2 3" key="1">
    <citation type="submission" date="2024-02" db="EMBL/GenBank/DDBJ databases">
        <title>A draft genome for the cacao thread blight pathogen Marasmius crinis-equi.</title>
        <authorList>
            <person name="Cohen S.P."/>
            <person name="Baruah I.K."/>
            <person name="Amoako-Attah I."/>
            <person name="Bukari Y."/>
            <person name="Meinhardt L.W."/>
            <person name="Bailey B.A."/>
        </authorList>
    </citation>
    <scope>NUCLEOTIDE SEQUENCE [LARGE SCALE GENOMIC DNA]</scope>
    <source>
        <strain evidence="2 3">GH-76</strain>
    </source>
</reference>